<keyword evidence="2" id="KW-0677">Repeat</keyword>
<evidence type="ECO:0000256" key="2">
    <source>
        <dbReference type="ARBA" id="ARBA00022737"/>
    </source>
</evidence>
<keyword evidence="1" id="KW-0479">Metal-binding</keyword>
<sequence length="297" mass="33272">MEFPDLGKHCSETTCKQLDFLPLKCDACEQIFCKDHITYTQHKCSSAYKKDVQVPVCPLCNTPIPITRGQTPDIVVGEHIDRDCKSDPARQKRKIFTNKCAKPGCRQKELMKVICEDCHGNFCLKHRHPLDHECKGKSAPISRAGHAALLRSQPSTSKASAPSSHAAPRPATQPPRIRTSVPSAQPPAAASLQNGLRKRLYRGHWKCHLQNLLEQQQQPHSHTALKRRRIWPWRGLSQLVRRNTGGSRRSKGRTETPNSLCAACRSPGSRGTETAAQTHRRRICTTDTERAVSSRQC</sequence>
<dbReference type="InParanoid" id="A0A803K4T3"/>
<feature type="domain" description="AN1-type" evidence="7">
    <location>
        <begin position="94"/>
        <end position="142"/>
    </location>
</feature>
<evidence type="ECO:0000256" key="3">
    <source>
        <dbReference type="ARBA" id="ARBA00022771"/>
    </source>
</evidence>
<evidence type="ECO:0000313" key="8">
    <source>
        <dbReference type="Ensembl" id="ENSXETP00000115371"/>
    </source>
</evidence>
<dbReference type="FunFam" id="4.10.1110.10:FF:000004">
    <property type="entry name" value="AN1-type zinc finger protein 2B isoform X1"/>
    <property type="match status" value="1"/>
</dbReference>
<dbReference type="Gene3D" id="4.10.1110.10">
    <property type="entry name" value="AN1-like Zinc finger"/>
    <property type="match status" value="2"/>
</dbReference>
<dbReference type="SUPFAM" id="SSF118310">
    <property type="entry name" value="AN1-like Zinc finger"/>
    <property type="match status" value="2"/>
</dbReference>
<dbReference type="SMART" id="SM00154">
    <property type="entry name" value="ZnF_AN1"/>
    <property type="match status" value="2"/>
</dbReference>
<feature type="compositionally biased region" description="Low complexity" evidence="6">
    <location>
        <begin position="180"/>
        <end position="190"/>
    </location>
</feature>
<dbReference type="Ensembl" id="ENSXETT00000116922">
    <property type="protein sequence ID" value="ENSXETP00000115371"/>
    <property type="gene ID" value="ENSXETG00000046183"/>
</dbReference>
<dbReference type="AlphaFoldDB" id="A0A803K4T3"/>
<dbReference type="Pfam" id="PF25403">
    <property type="entry name" value="zf-C2H2_ZFAND2"/>
    <property type="match status" value="1"/>
</dbReference>
<keyword evidence="4" id="KW-0862">Zinc</keyword>
<name>A0A803K4T3_XENTR</name>
<dbReference type="PROSITE" id="PS51039">
    <property type="entry name" value="ZF_AN1"/>
    <property type="match status" value="2"/>
</dbReference>
<dbReference type="PANTHER" id="PTHR14677">
    <property type="entry name" value="ARSENITE INDUCUBLE RNA ASSOCIATED PROTEIN AIP-1-RELATED"/>
    <property type="match status" value="1"/>
</dbReference>
<organism evidence="8">
    <name type="scientific">Xenopus tropicalis</name>
    <name type="common">Western clawed frog</name>
    <name type="synonym">Silurana tropicalis</name>
    <dbReference type="NCBI Taxonomy" id="8364"/>
    <lineage>
        <taxon>Eukaryota</taxon>
        <taxon>Metazoa</taxon>
        <taxon>Chordata</taxon>
        <taxon>Craniata</taxon>
        <taxon>Vertebrata</taxon>
        <taxon>Euteleostomi</taxon>
        <taxon>Amphibia</taxon>
        <taxon>Batrachia</taxon>
        <taxon>Anura</taxon>
        <taxon>Pipoidea</taxon>
        <taxon>Pipidae</taxon>
        <taxon>Xenopodinae</taxon>
        <taxon>Xenopus</taxon>
        <taxon>Silurana</taxon>
    </lineage>
</organism>
<dbReference type="InterPro" id="IPR000058">
    <property type="entry name" value="Znf_AN1"/>
</dbReference>
<evidence type="ECO:0000259" key="7">
    <source>
        <dbReference type="PROSITE" id="PS51039"/>
    </source>
</evidence>
<dbReference type="GeneTree" id="ENSGT00940000159648"/>
<keyword evidence="3 5" id="KW-0863">Zinc-finger</keyword>
<proteinExistence type="predicted"/>
<feature type="domain" description="AN1-type" evidence="7">
    <location>
        <begin position="4"/>
        <end position="52"/>
    </location>
</feature>
<dbReference type="FunFam" id="4.10.1110.10:FF:000003">
    <property type="entry name" value="AN1-type zinc finger protein 2B isoform X1"/>
    <property type="match status" value="1"/>
</dbReference>
<evidence type="ECO:0000256" key="1">
    <source>
        <dbReference type="ARBA" id="ARBA00022723"/>
    </source>
</evidence>
<protein>
    <recommendedName>
        <fullName evidence="7">AN1-type domain-containing protein</fullName>
    </recommendedName>
</protein>
<feature type="region of interest" description="Disordered" evidence="6">
    <location>
        <begin position="149"/>
        <end position="190"/>
    </location>
</feature>
<feature type="compositionally biased region" description="Low complexity" evidence="6">
    <location>
        <begin position="152"/>
        <end position="170"/>
    </location>
</feature>
<dbReference type="InterPro" id="IPR035896">
    <property type="entry name" value="AN1-like_Znf"/>
</dbReference>
<reference evidence="8" key="2">
    <citation type="submission" date="2021-03" db="UniProtKB">
        <authorList>
            <consortium name="Ensembl"/>
        </authorList>
    </citation>
    <scope>IDENTIFICATION</scope>
</reference>
<accession>A0A803K4T3</accession>
<dbReference type="FunCoup" id="A0A803K4T3">
    <property type="interactions" value="1318"/>
</dbReference>
<dbReference type="PANTHER" id="PTHR14677:SF43">
    <property type="entry name" value="AN1-TYPE ZINC FINGER PROTEIN 2B ISOFORM X1"/>
    <property type="match status" value="1"/>
</dbReference>
<evidence type="ECO:0000256" key="4">
    <source>
        <dbReference type="ARBA" id="ARBA00022833"/>
    </source>
</evidence>
<dbReference type="InterPro" id="IPR057357">
    <property type="entry name" value="Znf-C2H2_ZFAND2A/B"/>
</dbReference>
<feature type="region of interest" description="Disordered" evidence="6">
    <location>
        <begin position="242"/>
        <end position="279"/>
    </location>
</feature>
<dbReference type="GO" id="GO:0008270">
    <property type="term" value="F:zinc ion binding"/>
    <property type="evidence" value="ECO:0007669"/>
    <property type="project" value="UniProtKB-KW"/>
</dbReference>
<reference evidence="8" key="1">
    <citation type="journal article" date="2010" name="Science">
        <title>The genome of the Western clawed frog Xenopus tropicalis.</title>
        <authorList>
            <person name="Hellsten U."/>
            <person name="Harland R.M."/>
            <person name="Gilchrist M.J."/>
            <person name="Hendrix D."/>
            <person name="Jurka J."/>
            <person name="Kapitonov V."/>
            <person name="Ovcharenko I."/>
            <person name="Putnam N.H."/>
            <person name="Shu S."/>
            <person name="Taher L."/>
            <person name="Blitz I.L."/>
            <person name="Blumberg B."/>
            <person name="Dichmann D.S."/>
            <person name="Dubchak I."/>
            <person name="Amaya E."/>
            <person name="Detter J.C."/>
            <person name="Fletcher R."/>
            <person name="Gerhard D.S."/>
            <person name="Goodstein D."/>
            <person name="Graves T."/>
            <person name="Grigoriev I.V."/>
            <person name="Grimwood J."/>
            <person name="Kawashima T."/>
            <person name="Lindquist E."/>
            <person name="Lucas S.M."/>
            <person name="Mead P.E."/>
            <person name="Mitros T."/>
            <person name="Ogino H."/>
            <person name="Ohta Y."/>
            <person name="Poliakov A.V."/>
            <person name="Pollet N."/>
            <person name="Robert J."/>
            <person name="Salamov A."/>
            <person name="Sater A.K."/>
            <person name="Schmutz J."/>
            <person name="Terry A."/>
            <person name="Vize P.D."/>
            <person name="Warren W.C."/>
            <person name="Wells D."/>
            <person name="Wills A."/>
            <person name="Wilson R.K."/>
            <person name="Zimmerman L.B."/>
            <person name="Zorn A.M."/>
            <person name="Grainger R."/>
            <person name="Grammer T."/>
            <person name="Khokha M.K."/>
            <person name="Richardson P.M."/>
            <person name="Rokhsar D.S."/>
        </authorList>
    </citation>
    <scope>NUCLEOTIDE SEQUENCE [LARGE SCALE GENOMIC DNA]</scope>
    <source>
        <strain evidence="8">Nigerian</strain>
    </source>
</reference>
<evidence type="ECO:0000256" key="6">
    <source>
        <dbReference type="SAM" id="MobiDB-lite"/>
    </source>
</evidence>
<dbReference type="Pfam" id="PF01428">
    <property type="entry name" value="zf-AN1"/>
    <property type="match status" value="2"/>
</dbReference>
<evidence type="ECO:0000256" key="5">
    <source>
        <dbReference type="PROSITE-ProRule" id="PRU00449"/>
    </source>
</evidence>